<dbReference type="SUPFAM" id="SSF81901">
    <property type="entry name" value="HCP-like"/>
    <property type="match status" value="1"/>
</dbReference>
<protein>
    <recommendedName>
        <fullName evidence="3">Sel1 repeat-containing protein</fullName>
    </recommendedName>
</protein>
<keyword evidence="2" id="KW-1185">Reference proteome</keyword>
<proteinExistence type="predicted"/>
<dbReference type="PANTHER" id="PTHR43628">
    <property type="entry name" value="ACTIVATOR OF C KINASE PROTEIN 1-RELATED"/>
    <property type="match status" value="1"/>
</dbReference>
<dbReference type="PANTHER" id="PTHR43628:SF1">
    <property type="entry name" value="CHITIN SYNTHASE REGULATORY FACTOR 2-RELATED"/>
    <property type="match status" value="1"/>
</dbReference>
<dbReference type="Gene3D" id="1.25.40.10">
    <property type="entry name" value="Tetratricopeptide repeat domain"/>
    <property type="match status" value="1"/>
</dbReference>
<dbReference type="Proteomes" id="UP000033651">
    <property type="component" value="Unassembled WGS sequence"/>
</dbReference>
<organism evidence="1 2">
    <name type="scientific">Luteibacter yeojuensis</name>
    <dbReference type="NCBI Taxonomy" id="345309"/>
    <lineage>
        <taxon>Bacteria</taxon>
        <taxon>Pseudomonadati</taxon>
        <taxon>Pseudomonadota</taxon>
        <taxon>Gammaproteobacteria</taxon>
        <taxon>Lysobacterales</taxon>
        <taxon>Rhodanobacteraceae</taxon>
        <taxon>Luteibacter</taxon>
    </lineage>
</organism>
<gene>
    <name evidence="1" type="ORF">VI08_19130</name>
</gene>
<reference evidence="1 2" key="1">
    <citation type="submission" date="2015-03" db="EMBL/GenBank/DDBJ databases">
        <title>Draft genome sequence of Luteibacter yeojuensis strain SU11.</title>
        <authorList>
            <person name="Sulaiman J."/>
            <person name="Priya K."/>
            <person name="Chan K.-G."/>
        </authorList>
    </citation>
    <scope>NUCLEOTIDE SEQUENCE [LARGE SCALE GENOMIC DNA]</scope>
    <source>
        <strain evidence="1 2">SU11</strain>
    </source>
</reference>
<evidence type="ECO:0000313" key="1">
    <source>
        <dbReference type="EMBL" id="KJV26141.1"/>
    </source>
</evidence>
<dbReference type="PATRIC" id="fig|345309.4.peg.3689"/>
<dbReference type="SMART" id="SM00671">
    <property type="entry name" value="SEL1"/>
    <property type="match status" value="4"/>
</dbReference>
<evidence type="ECO:0008006" key="3">
    <source>
        <dbReference type="Google" id="ProtNLM"/>
    </source>
</evidence>
<dbReference type="EMBL" id="JZRB01000060">
    <property type="protein sequence ID" value="KJV26141.1"/>
    <property type="molecule type" value="Genomic_DNA"/>
</dbReference>
<dbReference type="InterPro" id="IPR006597">
    <property type="entry name" value="Sel1-like"/>
</dbReference>
<dbReference type="AlphaFoldDB" id="A0A0F3K4P2"/>
<name>A0A0F3K4P2_9GAMM</name>
<evidence type="ECO:0000313" key="2">
    <source>
        <dbReference type="Proteomes" id="UP000033651"/>
    </source>
</evidence>
<dbReference type="Pfam" id="PF08238">
    <property type="entry name" value="Sel1"/>
    <property type="match status" value="4"/>
</dbReference>
<comment type="caution">
    <text evidence="1">The sequence shown here is derived from an EMBL/GenBank/DDBJ whole genome shotgun (WGS) entry which is preliminary data.</text>
</comment>
<sequence length="239" mass="26000">MVQDVSTFDGQAFAAAMARSSEHGHAYVAGLASQHDAAAQTVLGQMLLDGIGCAAQPSEAIYWFMQAAHAGSSMAMNMLGRCHENGWGTRIDHDLATVWFRKAAHAGLDWGMYNYAHSLEQGRGVPLDRRGAFEWFGKAAGLGHARAQCFLARFYEHGWETARDWPRARDLFRASAEAGDYRGECAWASVLAAEGDLDGARLFLERGLAKAPPMFIETMRETLVASDDGRIRALAATCG</sequence>
<dbReference type="InterPro" id="IPR052945">
    <property type="entry name" value="Mitotic_Regulator"/>
</dbReference>
<accession>A0A0F3K4P2</accession>
<dbReference type="OrthoDB" id="6810016at2"/>
<dbReference type="InterPro" id="IPR011990">
    <property type="entry name" value="TPR-like_helical_dom_sf"/>
</dbReference>